<gene>
    <name evidence="3" type="primary">20353110</name>
    <name evidence="2" type="ORF">GGTG_12652</name>
</gene>
<reference evidence="4" key="1">
    <citation type="submission" date="2010-07" db="EMBL/GenBank/DDBJ databases">
        <title>The genome sequence of Gaeumannomyces graminis var. tritici strain R3-111a-1.</title>
        <authorList>
            <consortium name="The Broad Institute Genome Sequencing Platform"/>
            <person name="Ma L.-J."/>
            <person name="Dead R."/>
            <person name="Young S."/>
            <person name="Zeng Q."/>
            <person name="Koehrsen M."/>
            <person name="Alvarado L."/>
            <person name="Berlin A."/>
            <person name="Chapman S.B."/>
            <person name="Chen Z."/>
            <person name="Freedman E."/>
            <person name="Gellesch M."/>
            <person name="Goldberg J."/>
            <person name="Griggs A."/>
            <person name="Gujja S."/>
            <person name="Heilman E.R."/>
            <person name="Heiman D."/>
            <person name="Hepburn T."/>
            <person name="Howarth C."/>
            <person name="Jen D."/>
            <person name="Larson L."/>
            <person name="Mehta T."/>
            <person name="Neiman D."/>
            <person name="Pearson M."/>
            <person name="Roberts A."/>
            <person name="Saif S."/>
            <person name="Shea T."/>
            <person name="Shenoy N."/>
            <person name="Sisk P."/>
            <person name="Stolte C."/>
            <person name="Sykes S."/>
            <person name="Walk T."/>
            <person name="White J."/>
            <person name="Yandava C."/>
            <person name="Haas B."/>
            <person name="Nusbaum C."/>
            <person name="Birren B."/>
        </authorList>
    </citation>
    <scope>NUCLEOTIDE SEQUENCE [LARGE SCALE GENOMIC DNA]</scope>
    <source>
        <strain evidence="4">R3-111a-1</strain>
    </source>
</reference>
<reference evidence="3" key="5">
    <citation type="submission" date="2018-04" db="UniProtKB">
        <authorList>
            <consortium name="EnsemblFungi"/>
        </authorList>
    </citation>
    <scope>IDENTIFICATION</scope>
    <source>
        <strain evidence="3">R3-111a-1</strain>
    </source>
</reference>
<reference evidence="2" key="3">
    <citation type="submission" date="2010-09" db="EMBL/GenBank/DDBJ databases">
        <title>Annotation of Gaeumannomyces graminis var. tritici R3-111a-1.</title>
        <authorList>
            <consortium name="The Broad Institute Genome Sequencing Platform"/>
            <person name="Ma L.-J."/>
            <person name="Dead R."/>
            <person name="Young S.K."/>
            <person name="Zeng Q."/>
            <person name="Gargeya S."/>
            <person name="Fitzgerald M."/>
            <person name="Haas B."/>
            <person name="Abouelleil A."/>
            <person name="Alvarado L."/>
            <person name="Arachchi H.M."/>
            <person name="Berlin A."/>
            <person name="Brown A."/>
            <person name="Chapman S.B."/>
            <person name="Chen Z."/>
            <person name="Dunbar C."/>
            <person name="Freedman E."/>
            <person name="Gearin G."/>
            <person name="Gellesch M."/>
            <person name="Goldberg J."/>
            <person name="Griggs A."/>
            <person name="Gujja S."/>
            <person name="Heiman D."/>
            <person name="Howarth C."/>
            <person name="Larson L."/>
            <person name="Lui A."/>
            <person name="MacDonald P.J.P."/>
            <person name="Mehta T."/>
            <person name="Montmayeur A."/>
            <person name="Murphy C."/>
            <person name="Neiman D."/>
            <person name="Pearson M."/>
            <person name="Priest M."/>
            <person name="Roberts A."/>
            <person name="Saif S."/>
            <person name="Shea T."/>
            <person name="Shenoy N."/>
            <person name="Sisk P."/>
            <person name="Stolte C."/>
            <person name="Sykes S."/>
            <person name="Yandava C."/>
            <person name="Wortman J."/>
            <person name="Nusbaum C."/>
            <person name="Birren B."/>
        </authorList>
    </citation>
    <scope>NUCLEOTIDE SEQUENCE</scope>
    <source>
        <strain evidence="2">R3-111a-1</strain>
    </source>
</reference>
<dbReference type="HOGENOM" id="CLU_2867782_0_0_1"/>
<protein>
    <submittedName>
        <fullName evidence="2 3">Uncharacterized protein</fullName>
    </submittedName>
</protein>
<organism evidence="2">
    <name type="scientific">Gaeumannomyces tritici (strain R3-111a-1)</name>
    <name type="common">Wheat and barley take-all root rot fungus</name>
    <name type="synonym">Gaeumannomyces graminis var. tritici</name>
    <dbReference type="NCBI Taxonomy" id="644352"/>
    <lineage>
        <taxon>Eukaryota</taxon>
        <taxon>Fungi</taxon>
        <taxon>Dikarya</taxon>
        <taxon>Ascomycota</taxon>
        <taxon>Pezizomycotina</taxon>
        <taxon>Sordariomycetes</taxon>
        <taxon>Sordariomycetidae</taxon>
        <taxon>Magnaporthales</taxon>
        <taxon>Magnaporthaceae</taxon>
        <taxon>Gaeumannomyces</taxon>
    </lineage>
</organism>
<dbReference type="AlphaFoldDB" id="J3PGM3"/>
<dbReference type="GeneID" id="20353110"/>
<accession>J3PGM3</accession>
<dbReference type="RefSeq" id="XP_009228817.1">
    <property type="nucleotide sequence ID" value="XM_009230553.1"/>
</dbReference>
<proteinExistence type="predicted"/>
<evidence type="ECO:0000313" key="3">
    <source>
        <dbReference type="EnsemblFungi" id="EJT69769"/>
    </source>
</evidence>
<sequence length="64" mass="6946">MQMPLDPFWCPVEDGALERDPIGKAGAGARARAHALENGVLPEPGILETRPSRCPSSTWARSFQ</sequence>
<name>J3PGM3_GAET3</name>
<feature type="compositionally biased region" description="Polar residues" evidence="1">
    <location>
        <begin position="54"/>
        <end position="64"/>
    </location>
</feature>
<reference evidence="3" key="4">
    <citation type="journal article" date="2015" name="G3 (Bethesda)">
        <title>Genome sequences of three phytopathogenic species of the Magnaporthaceae family of fungi.</title>
        <authorList>
            <person name="Okagaki L.H."/>
            <person name="Nunes C.C."/>
            <person name="Sailsbery J."/>
            <person name="Clay B."/>
            <person name="Brown D."/>
            <person name="John T."/>
            <person name="Oh Y."/>
            <person name="Young N."/>
            <person name="Fitzgerald M."/>
            <person name="Haas B.J."/>
            <person name="Zeng Q."/>
            <person name="Young S."/>
            <person name="Adiconis X."/>
            <person name="Fan L."/>
            <person name="Levin J.Z."/>
            <person name="Mitchell T.K."/>
            <person name="Okubara P.A."/>
            <person name="Farman M.L."/>
            <person name="Kohn L.M."/>
            <person name="Birren B."/>
            <person name="Ma L.-J."/>
            <person name="Dean R.A."/>
        </authorList>
    </citation>
    <scope>NUCLEOTIDE SEQUENCE</scope>
    <source>
        <strain evidence="3">R3-111a-1</strain>
    </source>
</reference>
<dbReference type="EnsemblFungi" id="EJT69769">
    <property type="protein sequence ID" value="EJT69769"/>
    <property type="gene ID" value="GGTG_12652"/>
</dbReference>
<feature type="region of interest" description="Disordered" evidence="1">
    <location>
        <begin position="43"/>
        <end position="64"/>
    </location>
</feature>
<evidence type="ECO:0000256" key="1">
    <source>
        <dbReference type="SAM" id="MobiDB-lite"/>
    </source>
</evidence>
<dbReference type="VEuPathDB" id="FungiDB:GGTG_12652"/>
<evidence type="ECO:0000313" key="4">
    <source>
        <dbReference type="Proteomes" id="UP000006039"/>
    </source>
</evidence>
<dbReference type="Proteomes" id="UP000006039">
    <property type="component" value="Unassembled WGS sequence"/>
</dbReference>
<evidence type="ECO:0000313" key="2">
    <source>
        <dbReference type="EMBL" id="EJT69769.1"/>
    </source>
</evidence>
<reference evidence="2" key="2">
    <citation type="submission" date="2010-07" db="EMBL/GenBank/DDBJ databases">
        <authorList>
            <consortium name="The Broad Institute Genome Sequencing Platform"/>
            <consortium name="Broad Institute Genome Sequencing Center for Infectious Disease"/>
            <person name="Ma L.-J."/>
            <person name="Dead R."/>
            <person name="Young S."/>
            <person name="Zeng Q."/>
            <person name="Koehrsen M."/>
            <person name="Alvarado L."/>
            <person name="Berlin A."/>
            <person name="Chapman S.B."/>
            <person name="Chen Z."/>
            <person name="Freedman E."/>
            <person name="Gellesch M."/>
            <person name="Goldberg J."/>
            <person name="Griggs A."/>
            <person name="Gujja S."/>
            <person name="Heilman E.R."/>
            <person name="Heiman D."/>
            <person name="Hepburn T."/>
            <person name="Howarth C."/>
            <person name="Jen D."/>
            <person name="Larson L."/>
            <person name="Mehta T."/>
            <person name="Neiman D."/>
            <person name="Pearson M."/>
            <person name="Roberts A."/>
            <person name="Saif S."/>
            <person name="Shea T."/>
            <person name="Shenoy N."/>
            <person name="Sisk P."/>
            <person name="Stolte C."/>
            <person name="Sykes S."/>
            <person name="Walk T."/>
            <person name="White J."/>
            <person name="Yandava C."/>
            <person name="Haas B."/>
            <person name="Nusbaum C."/>
            <person name="Birren B."/>
        </authorList>
    </citation>
    <scope>NUCLEOTIDE SEQUENCE</scope>
    <source>
        <strain evidence="2">R3-111a-1</strain>
    </source>
</reference>
<keyword evidence="4" id="KW-1185">Reference proteome</keyword>
<dbReference type="EMBL" id="GL385403">
    <property type="protein sequence ID" value="EJT69769.1"/>
    <property type="molecule type" value="Genomic_DNA"/>
</dbReference>